<organism evidence="2 3">
    <name type="scientific">Sorangium cellulosum</name>
    <name type="common">Polyangium cellulosum</name>
    <dbReference type="NCBI Taxonomy" id="56"/>
    <lineage>
        <taxon>Bacteria</taxon>
        <taxon>Pseudomonadati</taxon>
        <taxon>Myxococcota</taxon>
        <taxon>Polyangia</taxon>
        <taxon>Polyangiales</taxon>
        <taxon>Polyangiaceae</taxon>
        <taxon>Sorangium</taxon>
    </lineage>
</organism>
<dbReference type="AlphaFoldDB" id="A0A4P2R355"/>
<evidence type="ECO:0000256" key="1">
    <source>
        <dbReference type="SAM" id="MobiDB-lite"/>
    </source>
</evidence>
<feature type="compositionally biased region" description="Basic and acidic residues" evidence="1">
    <location>
        <begin position="35"/>
        <end position="46"/>
    </location>
</feature>
<feature type="region of interest" description="Disordered" evidence="1">
    <location>
        <begin position="17"/>
        <end position="54"/>
    </location>
</feature>
<dbReference type="EMBL" id="CP012672">
    <property type="protein sequence ID" value="AUX37450.1"/>
    <property type="molecule type" value="Genomic_DNA"/>
</dbReference>
<dbReference type="Proteomes" id="UP000295497">
    <property type="component" value="Chromosome"/>
</dbReference>
<protein>
    <submittedName>
        <fullName evidence="2">Uncharacterized protein</fullName>
    </submittedName>
</protein>
<accession>A0A4P2R355</accession>
<gene>
    <name evidence="2" type="ORF">SOCE836_096740</name>
</gene>
<sequence length="54" mass="5745">MTTSEDAVRELSTLLADAVGARRDRQATPTTPTRTARDMSAGERTGELPLSRGA</sequence>
<dbReference type="RefSeq" id="WP_165374518.1">
    <property type="nucleotide sequence ID" value="NZ_CP012672.1"/>
</dbReference>
<evidence type="ECO:0000313" key="2">
    <source>
        <dbReference type="EMBL" id="AUX37450.1"/>
    </source>
</evidence>
<name>A0A4P2R355_SORCE</name>
<proteinExistence type="predicted"/>
<reference evidence="2 3" key="1">
    <citation type="submission" date="2015-09" db="EMBL/GenBank/DDBJ databases">
        <title>Sorangium comparison.</title>
        <authorList>
            <person name="Zaburannyi N."/>
            <person name="Bunk B."/>
            <person name="Overmann J."/>
            <person name="Mueller R."/>
        </authorList>
    </citation>
    <scope>NUCLEOTIDE SEQUENCE [LARGE SCALE GENOMIC DNA]</scope>
    <source>
        <strain evidence="2 3">So ce836</strain>
    </source>
</reference>
<evidence type="ECO:0000313" key="3">
    <source>
        <dbReference type="Proteomes" id="UP000295497"/>
    </source>
</evidence>